<evidence type="ECO:0000313" key="7">
    <source>
        <dbReference type="Proteomes" id="UP000003163"/>
    </source>
</evidence>
<dbReference type="Gene3D" id="3.10.290.70">
    <property type="match status" value="1"/>
</dbReference>
<evidence type="ECO:0000256" key="4">
    <source>
        <dbReference type="RuleBase" id="RU000669"/>
    </source>
</evidence>
<dbReference type="FunCoup" id="J9D7H1">
    <property type="interactions" value="181"/>
</dbReference>
<dbReference type="NCBIfam" id="TIGR00307">
    <property type="entry name" value="eS8"/>
    <property type="match status" value="1"/>
</dbReference>
<comment type="caution">
    <text evidence="6">The sequence shown here is derived from an EMBL/GenBank/DDBJ whole genome shotgun (WGS) entry which is preliminary data.</text>
</comment>
<gene>
    <name evidence="6" type="ORF">EDEG_01969</name>
</gene>
<dbReference type="GO" id="GO:1990904">
    <property type="term" value="C:ribonucleoprotein complex"/>
    <property type="evidence" value="ECO:0007669"/>
    <property type="project" value="UniProtKB-KW"/>
</dbReference>
<evidence type="ECO:0000256" key="1">
    <source>
        <dbReference type="ARBA" id="ARBA00005257"/>
    </source>
</evidence>
<sequence>MGIQRGDRHKRTKTGAKRGIHHKKRKHALARPPSNTKIGIPRIRKIRVRGGNTKNRGLRLNAGEFYLPSNQMKIKSTFSQVMYHPSCTELMRTNTITKGAVVKLNDFEGLKERMGKELDKLNKHDPVFVDMVNKGNLFGVVCTRPGQEGKADGRILQGDELKFYMDRFKKGKVK</sequence>
<dbReference type="GO" id="GO:0006412">
    <property type="term" value="P:translation"/>
    <property type="evidence" value="ECO:0007669"/>
    <property type="project" value="InterPro"/>
</dbReference>
<dbReference type="GO" id="GO:0005840">
    <property type="term" value="C:ribosome"/>
    <property type="evidence" value="ECO:0007669"/>
    <property type="project" value="UniProtKB-KW"/>
</dbReference>
<reference evidence="6 7" key="1">
    <citation type="submission" date="2011-08" db="EMBL/GenBank/DDBJ databases">
        <authorList>
            <person name="Liu Z.J."/>
            <person name="Shi F.L."/>
            <person name="Lu J.Q."/>
            <person name="Li M."/>
            <person name="Wang Z.L."/>
        </authorList>
    </citation>
    <scope>NUCLEOTIDE SEQUENCE [LARGE SCALE GENOMIC DNA]</scope>
    <source>
        <strain evidence="6 7">USNM 41457</strain>
    </source>
</reference>
<accession>J9D7H1</accession>
<dbReference type="Proteomes" id="UP000003163">
    <property type="component" value="Unassembled WGS sequence"/>
</dbReference>
<evidence type="ECO:0000256" key="5">
    <source>
        <dbReference type="SAM" id="MobiDB-lite"/>
    </source>
</evidence>
<dbReference type="InterPro" id="IPR022309">
    <property type="entry name" value="Ribosomal_Se8/biogenesis_NSA2"/>
</dbReference>
<name>J9D7H1_EDHAE</name>
<feature type="compositionally biased region" description="Basic residues" evidence="5">
    <location>
        <begin position="7"/>
        <end position="29"/>
    </location>
</feature>
<dbReference type="CDD" id="cd11382">
    <property type="entry name" value="Ribosomal_S8e"/>
    <property type="match status" value="1"/>
</dbReference>
<dbReference type="OMA" id="SNKKYRA"/>
<dbReference type="EMBL" id="AFBI03000031">
    <property type="protein sequence ID" value="EJW03731.1"/>
    <property type="molecule type" value="Genomic_DNA"/>
</dbReference>
<comment type="similarity">
    <text evidence="1 4">Belongs to the eukaryotic ribosomal protein eS8 family.</text>
</comment>
<reference evidence="7" key="2">
    <citation type="submission" date="2015-07" db="EMBL/GenBank/DDBJ databases">
        <title>Contrasting host-pathogen interactions and genome evolution in two generalist and specialist microsporidian pathogens of mosquitoes.</title>
        <authorList>
            <consortium name="The Broad Institute Genomics Platform"/>
            <consortium name="The Broad Institute Genome Sequencing Center for Infectious Disease"/>
            <person name="Cuomo C.A."/>
            <person name="Sanscrainte N.D."/>
            <person name="Goldberg J.M."/>
            <person name="Heiman D."/>
            <person name="Young S."/>
            <person name="Zeng Q."/>
            <person name="Becnel J.J."/>
            <person name="Birren B.W."/>
        </authorList>
    </citation>
    <scope>NUCLEOTIDE SEQUENCE [LARGE SCALE GENOMIC DNA]</scope>
    <source>
        <strain evidence="7">USNM 41457</strain>
    </source>
</reference>
<dbReference type="GO" id="GO:0003735">
    <property type="term" value="F:structural constituent of ribosome"/>
    <property type="evidence" value="ECO:0007669"/>
    <property type="project" value="InterPro"/>
</dbReference>
<feature type="region of interest" description="Disordered" evidence="5">
    <location>
        <begin position="1"/>
        <end position="36"/>
    </location>
</feature>
<dbReference type="HOGENOM" id="CLU_080597_1_0_1"/>
<dbReference type="InParanoid" id="J9D7H1"/>
<evidence type="ECO:0000256" key="3">
    <source>
        <dbReference type="ARBA" id="ARBA00023274"/>
    </source>
</evidence>
<evidence type="ECO:0000313" key="6">
    <source>
        <dbReference type="EMBL" id="EJW03731.1"/>
    </source>
</evidence>
<dbReference type="OrthoDB" id="1703270at2759"/>
<proteinExistence type="inferred from homology"/>
<dbReference type="PANTHER" id="PTHR10394">
    <property type="entry name" value="40S RIBOSOMAL PROTEIN S8"/>
    <property type="match status" value="1"/>
</dbReference>
<protein>
    <recommendedName>
        <fullName evidence="4">40S ribosomal protein S8</fullName>
    </recommendedName>
</protein>
<keyword evidence="3 4" id="KW-0687">Ribonucleoprotein</keyword>
<evidence type="ECO:0000256" key="2">
    <source>
        <dbReference type="ARBA" id="ARBA00022980"/>
    </source>
</evidence>
<keyword evidence="7" id="KW-1185">Reference proteome</keyword>
<dbReference type="VEuPathDB" id="MicrosporidiaDB:EDEG_01969"/>
<dbReference type="Pfam" id="PF01201">
    <property type="entry name" value="Ribosomal_S8e"/>
    <property type="match status" value="1"/>
</dbReference>
<dbReference type="AlphaFoldDB" id="J9D7H1"/>
<organism evidence="6 7">
    <name type="scientific">Edhazardia aedis (strain USNM 41457)</name>
    <name type="common">Microsporidian parasite</name>
    <dbReference type="NCBI Taxonomy" id="1003232"/>
    <lineage>
        <taxon>Eukaryota</taxon>
        <taxon>Fungi</taxon>
        <taxon>Fungi incertae sedis</taxon>
        <taxon>Microsporidia</taxon>
        <taxon>Edhazardia</taxon>
    </lineage>
</organism>
<dbReference type="InterPro" id="IPR001047">
    <property type="entry name" value="Ribosomal_eS8"/>
</dbReference>
<dbReference type="STRING" id="1003232.J9D7H1"/>
<keyword evidence="2 4" id="KW-0689">Ribosomal protein</keyword>